<evidence type="ECO:0000256" key="4">
    <source>
        <dbReference type="ARBA" id="ARBA00022692"/>
    </source>
</evidence>
<dbReference type="PROSITE" id="PS50928">
    <property type="entry name" value="ABC_TM1"/>
    <property type="match status" value="1"/>
</dbReference>
<evidence type="ECO:0000256" key="5">
    <source>
        <dbReference type="ARBA" id="ARBA00022989"/>
    </source>
</evidence>
<keyword evidence="11" id="KW-1185">Reference proteome</keyword>
<keyword evidence="2 7" id="KW-0813">Transport</keyword>
<keyword evidence="3" id="KW-1003">Cell membrane</keyword>
<evidence type="ECO:0000256" key="1">
    <source>
        <dbReference type="ARBA" id="ARBA00004651"/>
    </source>
</evidence>
<feature type="transmembrane region" description="Helical" evidence="7">
    <location>
        <begin position="160"/>
        <end position="182"/>
    </location>
</feature>
<dbReference type="Pfam" id="PF00528">
    <property type="entry name" value="BPD_transp_1"/>
    <property type="match status" value="1"/>
</dbReference>
<proteinExistence type="inferred from homology"/>
<name>A0ABX1RKK2_9PSEU</name>
<dbReference type="PANTHER" id="PTHR43744:SF8">
    <property type="entry name" value="SN-GLYCEROL-3-PHOSPHATE TRANSPORT SYSTEM PERMEASE PROTEIN UGPE"/>
    <property type="match status" value="1"/>
</dbReference>
<dbReference type="InterPro" id="IPR035906">
    <property type="entry name" value="MetI-like_sf"/>
</dbReference>
<keyword evidence="6 7" id="KW-0472">Membrane</keyword>
<organism evidence="10 11">
    <name type="scientific">Pseudonocardia xinjiangensis</name>
    <dbReference type="NCBI Taxonomy" id="75289"/>
    <lineage>
        <taxon>Bacteria</taxon>
        <taxon>Bacillati</taxon>
        <taxon>Actinomycetota</taxon>
        <taxon>Actinomycetes</taxon>
        <taxon>Pseudonocardiales</taxon>
        <taxon>Pseudonocardiaceae</taxon>
        <taxon>Pseudonocardia</taxon>
    </lineage>
</organism>
<dbReference type="Proteomes" id="UP001296706">
    <property type="component" value="Unassembled WGS sequence"/>
</dbReference>
<evidence type="ECO:0000256" key="3">
    <source>
        <dbReference type="ARBA" id="ARBA00022475"/>
    </source>
</evidence>
<evidence type="ECO:0000256" key="7">
    <source>
        <dbReference type="RuleBase" id="RU363032"/>
    </source>
</evidence>
<dbReference type="CDD" id="cd06261">
    <property type="entry name" value="TM_PBP2"/>
    <property type="match status" value="1"/>
</dbReference>
<comment type="similarity">
    <text evidence="7">Belongs to the binding-protein-dependent transport system permease family.</text>
</comment>
<sequence length="297" mass="32075">MTTTVDAGVRPLAPPPVARGRRRDPGAVLRRVLWHAAMVVISAGAIGPLVWMVLTSLRPQNTAFSGPLIPEKIQFSAYVFAWNELEIWRNFLNSVLITGATLVFTIVAATLAGYAFARIGFTARNLLFFVITSALFLPGVATLIPVYLELQTFGLLGSQLGLILVYTAGGVSFSLFLMRTFFEALPNELAEAARLDGASEVQIFWRVMLPLAMPGIATVAIFQMIGVWNELLFASALISEPGDQPIQPAANALIGQYSTNWPALTAAMTLSALPMVIAYVVFQRWFVAGLTAGAVKT</sequence>
<dbReference type="EMBL" id="JAAXKY010000105">
    <property type="protein sequence ID" value="NMH80527.1"/>
    <property type="molecule type" value="Genomic_DNA"/>
</dbReference>
<dbReference type="Gene3D" id="1.10.3720.10">
    <property type="entry name" value="MetI-like"/>
    <property type="match status" value="1"/>
</dbReference>
<feature type="transmembrane region" description="Helical" evidence="7">
    <location>
        <begin position="203"/>
        <end position="225"/>
    </location>
</feature>
<reference evidence="10 11" key="1">
    <citation type="submission" date="2020-04" db="EMBL/GenBank/DDBJ databases">
        <authorList>
            <person name="Klaysubun C."/>
            <person name="Duangmal K."/>
            <person name="Lipun K."/>
        </authorList>
    </citation>
    <scope>NUCLEOTIDE SEQUENCE [LARGE SCALE GENOMIC DNA]</scope>
    <source>
        <strain evidence="10 11">JCM 11839</strain>
    </source>
</reference>
<keyword evidence="5 7" id="KW-1133">Transmembrane helix</keyword>
<dbReference type="RefSeq" id="WP_169398579.1">
    <property type="nucleotide sequence ID" value="NZ_BAAAJH010000030.1"/>
</dbReference>
<evidence type="ECO:0000313" key="11">
    <source>
        <dbReference type="Proteomes" id="UP001296706"/>
    </source>
</evidence>
<dbReference type="InterPro" id="IPR000515">
    <property type="entry name" value="MetI-like"/>
</dbReference>
<comment type="caution">
    <text evidence="10">The sequence shown here is derived from an EMBL/GenBank/DDBJ whole genome shotgun (WGS) entry which is preliminary data.</text>
</comment>
<evidence type="ECO:0000256" key="2">
    <source>
        <dbReference type="ARBA" id="ARBA00022448"/>
    </source>
</evidence>
<gene>
    <name evidence="10" type="ORF">HF577_26005</name>
</gene>
<evidence type="ECO:0000259" key="9">
    <source>
        <dbReference type="PROSITE" id="PS50928"/>
    </source>
</evidence>
<feature type="transmembrane region" description="Helical" evidence="7">
    <location>
        <begin position="126"/>
        <end position="148"/>
    </location>
</feature>
<evidence type="ECO:0000256" key="8">
    <source>
        <dbReference type="SAM" id="MobiDB-lite"/>
    </source>
</evidence>
<feature type="transmembrane region" description="Helical" evidence="7">
    <location>
        <begin position="32"/>
        <end position="54"/>
    </location>
</feature>
<dbReference type="PANTHER" id="PTHR43744">
    <property type="entry name" value="ABC TRANSPORTER PERMEASE PROTEIN MG189-RELATED-RELATED"/>
    <property type="match status" value="1"/>
</dbReference>
<feature type="transmembrane region" description="Helical" evidence="7">
    <location>
        <begin position="261"/>
        <end position="282"/>
    </location>
</feature>
<evidence type="ECO:0000256" key="6">
    <source>
        <dbReference type="ARBA" id="ARBA00023136"/>
    </source>
</evidence>
<dbReference type="SUPFAM" id="SSF161098">
    <property type="entry name" value="MetI-like"/>
    <property type="match status" value="1"/>
</dbReference>
<feature type="domain" description="ABC transmembrane type-1" evidence="9">
    <location>
        <begin position="91"/>
        <end position="282"/>
    </location>
</feature>
<protein>
    <submittedName>
        <fullName evidence="10">Carbohydrate ABC transporter permease</fullName>
    </submittedName>
</protein>
<keyword evidence="4 7" id="KW-0812">Transmembrane</keyword>
<evidence type="ECO:0000313" key="10">
    <source>
        <dbReference type="EMBL" id="NMH80527.1"/>
    </source>
</evidence>
<feature type="transmembrane region" description="Helical" evidence="7">
    <location>
        <begin position="91"/>
        <end position="114"/>
    </location>
</feature>
<feature type="region of interest" description="Disordered" evidence="8">
    <location>
        <begin position="1"/>
        <end position="22"/>
    </location>
</feature>
<comment type="subcellular location">
    <subcellularLocation>
        <location evidence="1 7">Cell membrane</location>
        <topology evidence="1 7">Multi-pass membrane protein</topology>
    </subcellularLocation>
</comment>
<accession>A0ABX1RKK2</accession>